<dbReference type="Proteomes" id="UP000078358">
    <property type="component" value="Unassembled WGS sequence"/>
</dbReference>
<dbReference type="InterPro" id="IPR052556">
    <property type="entry name" value="PolySynth_Transporter"/>
</dbReference>
<evidence type="ECO:0000256" key="4">
    <source>
        <dbReference type="ARBA" id="ARBA00023136"/>
    </source>
</evidence>
<dbReference type="RefSeq" id="WP_064318858.1">
    <property type="nucleotide sequence ID" value="NZ_JACI01000002.1"/>
</dbReference>
<evidence type="ECO:0000256" key="5">
    <source>
        <dbReference type="SAM" id="Phobius"/>
    </source>
</evidence>
<evidence type="ECO:0000256" key="2">
    <source>
        <dbReference type="ARBA" id="ARBA00022692"/>
    </source>
</evidence>
<feature type="transmembrane region" description="Helical" evidence="5">
    <location>
        <begin position="320"/>
        <end position="342"/>
    </location>
</feature>
<dbReference type="AlphaFoldDB" id="A0A179CX96"/>
<feature type="transmembrane region" description="Helical" evidence="5">
    <location>
        <begin position="40"/>
        <end position="56"/>
    </location>
</feature>
<feature type="transmembrane region" description="Helical" evidence="5">
    <location>
        <begin position="374"/>
        <end position="393"/>
    </location>
</feature>
<sequence>MKVVKDSAIYLIGELTARSVPFLLLPYLSRKLGVEGFGQLSYFQAWLALFTIFISLSQEGAVARYFYFYGKRSLNLVLRTGYSYSFAIGILILAVCWLTQSEILAIVALSALFQSFLNVQLTVRQCRKQALSYALIQLCSTIVSAGLTVLLLEIYQDDLVEKRLLAILCSNIFVFTLAYVLYTQHVHTKRFSFQRYKIALYYLLGFGFPLILHNGSLFLRGQFDRFLINHQFSQTELGLYAMGLQIASILTIVIQVLNKALTPHLFEGLKQKKITLRDIHRWATYSLLIIPIPALVIWLIPEDIVIWILGEQFVGTKYYITLFLISSALLIPYLILVNYLFYFGKNKQISFCSVLGTICYIIALLLLSKTEVQYIPYAGILGAIIILPLLYTMTARVSKKL</sequence>
<dbReference type="PANTHER" id="PTHR43424">
    <property type="entry name" value="LOCUS PUTATIVE PROTEIN 1-RELATED"/>
    <property type="match status" value="1"/>
</dbReference>
<dbReference type="GO" id="GO:0016020">
    <property type="term" value="C:membrane"/>
    <property type="evidence" value="ECO:0007669"/>
    <property type="project" value="UniProtKB-SubCell"/>
</dbReference>
<keyword evidence="4 5" id="KW-0472">Membrane</keyword>
<keyword evidence="3 5" id="KW-1133">Transmembrane helix</keyword>
<protein>
    <submittedName>
        <fullName evidence="6">Lsg locus protein 1</fullName>
    </submittedName>
</protein>
<feature type="transmembrane region" description="Helical" evidence="5">
    <location>
        <begin position="7"/>
        <end position="28"/>
    </location>
</feature>
<gene>
    <name evidence="6" type="ORF">F480_09310</name>
</gene>
<feature type="transmembrane region" description="Helical" evidence="5">
    <location>
        <begin position="198"/>
        <end position="219"/>
    </location>
</feature>
<evidence type="ECO:0000256" key="1">
    <source>
        <dbReference type="ARBA" id="ARBA00004141"/>
    </source>
</evidence>
<dbReference type="Pfam" id="PF01943">
    <property type="entry name" value="Polysacc_synt"/>
    <property type="match status" value="1"/>
</dbReference>
<dbReference type="PATRIC" id="fig|1261658.3.peg.1860"/>
<proteinExistence type="predicted"/>
<organism evidence="6 7">
    <name type="scientific">Bibersteinia trehalosi Y31</name>
    <dbReference type="NCBI Taxonomy" id="1261658"/>
    <lineage>
        <taxon>Bacteria</taxon>
        <taxon>Pseudomonadati</taxon>
        <taxon>Pseudomonadota</taxon>
        <taxon>Gammaproteobacteria</taxon>
        <taxon>Pasteurellales</taxon>
        <taxon>Pasteurellaceae</taxon>
        <taxon>Bibersteinia</taxon>
    </lineage>
</organism>
<comment type="caution">
    <text evidence="6">The sequence shown here is derived from an EMBL/GenBank/DDBJ whole genome shotgun (WGS) entry which is preliminary data.</text>
</comment>
<name>A0A179CX96_BIBTR</name>
<evidence type="ECO:0000313" key="6">
    <source>
        <dbReference type="EMBL" id="OAQ14535.1"/>
    </source>
</evidence>
<comment type="subcellular location">
    <subcellularLocation>
        <location evidence="1">Membrane</location>
        <topology evidence="1">Multi-pass membrane protein</topology>
    </subcellularLocation>
</comment>
<dbReference type="EMBL" id="JACI01000002">
    <property type="protein sequence ID" value="OAQ14535.1"/>
    <property type="molecule type" value="Genomic_DNA"/>
</dbReference>
<accession>A0A179CX96</accession>
<dbReference type="InterPro" id="IPR002797">
    <property type="entry name" value="Polysacc_synth"/>
</dbReference>
<keyword evidence="2 5" id="KW-0812">Transmembrane</keyword>
<feature type="transmembrane region" description="Helical" evidence="5">
    <location>
        <begin position="130"/>
        <end position="152"/>
    </location>
</feature>
<evidence type="ECO:0000256" key="3">
    <source>
        <dbReference type="ARBA" id="ARBA00022989"/>
    </source>
</evidence>
<feature type="transmembrane region" description="Helical" evidence="5">
    <location>
        <begin position="349"/>
        <end position="368"/>
    </location>
</feature>
<feature type="transmembrane region" description="Helical" evidence="5">
    <location>
        <begin position="164"/>
        <end position="182"/>
    </location>
</feature>
<feature type="transmembrane region" description="Helical" evidence="5">
    <location>
        <begin position="76"/>
        <end position="97"/>
    </location>
</feature>
<evidence type="ECO:0000313" key="7">
    <source>
        <dbReference type="Proteomes" id="UP000078358"/>
    </source>
</evidence>
<feature type="transmembrane region" description="Helical" evidence="5">
    <location>
        <begin position="282"/>
        <end position="300"/>
    </location>
</feature>
<feature type="transmembrane region" description="Helical" evidence="5">
    <location>
        <begin position="103"/>
        <end position="123"/>
    </location>
</feature>
<dbReference type="CDD" id="cd13128">
    <property type="entry name" value="MATE_Wzx_like"/>
    <property type="match status" value="1"/>
</dbReference>
<feature type="transmembrane region" description="Helical" evidence="5">
    <location>
        <begin position="239"/>
        <end position="261"/>
    </location>
</feature>
<dbReference type="PANTHER" id="PTHR43424:SF1">
    <property type="entry name" value="LOCUS PUTATIVE PROTEIN 1-RELATED"/>
    <property type="match status" value="1"/>
</dbReference>
<reference evidence="6 7" key="1">
    <citation type="submission" date="2014-01" db="EMBL/GenBank/DDBJ databases">
        <authorList>
            <person name="Zuccon D."/>
        </authorList>
    </citation>
    <scope>NUCLEOTIDE SEQUENCE [LARGE SCALE GENOMIC DNA]</scope>
    <source>
        <strain evidence="6 7">Y31</strain>
    </source>
</reference>